<dbReference type="Gene3D" id="3.40.800.10">
    <property type="entry name" value="Ureohydrolase domain"/>
    <property type="match status" value="1"/>
</dbReference>
<protein>
    <recommendedName>
        <fullName evidence="3 11">Arginase</fullName>
        <ecNumber evidence="2 11">3.5.3.1</ecNumber>
    </recommendedName>
</protein>
<evidence type="ECO:0000256" key="1">
    <source>
        <dbReference type="ARBA" id="ARBA00005098"/>
    </source>
</evidence>
<dbReference type="Proteomes" id="UP000054304">
    <property type="component" value="Unassembled WGS sequence"/>
</dbReference>
<evidence type="ECO:0000256" key="10">
    <source>
        <dbReference type="RuleBase" id="RU003684"/>
    </source>
</evidence>
<evidence type="ECO:0000256" key="5">
    <source>
        <dbReference type="ARBA" id="ARBA00022723"/>
    </source>
</evidence>
<dbReference type="EMBL" id="LN736366">
    <property type="protein sequence ID" value="CEP63096.1"/>
    <property type="molecule type" value="Genomic_DNA"/>
</dbReference>
<dbReference type="RefSeq" id="XP_022629317.1">
    <property type="nucleotide sequence ID" value="XM_022771407.1"/>
</dbReference>
<keyword evidence="4 11" id="KW-0056">Arginine metabolism</keyword>
<evidence type="ECO:0000256" key="9">
    <source>
        <dbReference type="PROSITE-ProRule" id="PRU00742"/>
    </source>
</evidence>
<evidence type="ECO:0000256" key="2">
    <source>
        <dbReference type="ARBA" id="ARBA00012168"/>
    </source>
</evidence>
<dbReference type="UniPathway" id="UPA00158">
    <property type="reaction ID" value="UER00270"/>
</dbReference>
<dbReference type="EC" id="3.5.3.1" evidence="2 11"/>
<evidence type="ECO:0000313" key="13">
    <source>
        <dbReference type="Proteomes" id="UP000054304"/>
    </source>
</evidence>
<dbReference type="InterPro" id="IPR023696">
    <property type="entry name" value="Ureohydrolase_dom_sf"/>
</dbReference>
<comment type="cofactor">
    <cofactor evidence="11">
        <name>Mn(2+)</name>
        <dbReference type="ChEBI" id="CHEBI:29035"/>
    </cofactor>
    <text evidence="11">Binds 2 manganese ions per subunit.</text>
</comment>
<reference evidence="12 13" key="1">
    <citation type="submission" date="2014-12" db="EMBL/GenBank/DDBJ databases">
        <authorList>
            <person name="Neuveglise Cecile"/>
        </authorList>
    </citation>
    <scope>NUCLEOTIDE SEQUENCE [LARGE SCALE GENOMIC DNA]</scope>
    <source>
        <strain evidence="12 13">CBS 12615</strain>
    </source>
</reference>
<dbReference type="PANTHER" id="PTHR43782:SF3">
    <property type="entry name" value="ARGINASE"/>
    <property type="match status" value="1"/>
</dbReference>
<dbReference type="GO" id="GO:0008270">
    <property type="term" value="F:zinc ion binding"/>
    <property type="evidence" value="ECO:0007669"/>
    <property type="project" value="EnsemblFungi"/>
</dbReference>
<dbReference type="OrthoDB" id="9992747at2759"/>
<dbReference type="SUPFAM" id="SSF52768">
    <property type="entry name" value="Arginase/deacetylase"/>
    <property type="match status" value="1"/>
</dbReference>
<dbReference type="GO" id="GO:0090369">
    <property type="term" value="F:ornithine carbamoyltransferase inhibitor activity"/>
    <property type="evidence" value="ECO:0007669"/>
    <property type="project" value="EnsemblFungi"/>
</dbReference>
<sequence>MLPGPHYDFYQDKKLSLVLAPFSGGQGRPGVEDGPKYMLKHGLQDQLQDLGWKVGVREPLAGVDYDKRNEQDKSDVYQNVKRPQLVGEATEKIQKSVRESLDNGEMPVTLGGDHSIAIGTVSGVFSKYPDACLLWIDAHADINTPSTTDSGNLHGCPVSFLMGLDAENTPPSLKWVPNCVKPNKIAYIGLRDVDEGEKKILKENNIKAYSMYHVDRYGINGVIEMALEAINPDGTSPIHLSYDVDAVDPMYVPATGTPVRGGLTLRESLFLTERIAETGRLVALDVVECNPSLAAHDIHVVDTISAGCAIARCALGETLL</sequence>
<dbReference type="GO" id="GO:0005829">
    <property type="term" value="C:cytosol"/>
    <property type="evidence" value="ECO:0007669"/>
    <property type="project" value="EnsemblFungi"/>
</dbReference>
<dbReference type="InterPro" id="IPR014033">
    <property type="entry name" value="Arginase"/>
</dbReference>
<accession>A0A0C7MT13</accession>
<keyword evidence="6 10" id="KW-0378">Hydrolase</keyword>
<evidence type="ECO:0000256" key="3">
    <source>
        <dbReference type="ARBA" id="ARBA00018123"/>
    </source>
</evidence>
<dbReference type="GO" id="GO:0005634">
    <property type="term" value="C:nucleus"/>
    <property type="evidence" value="ECO:0007669"/>
    <property type="project" value="TreeGrafter"/>
</dbReference>
<dbReference type="PANTHER" id="PTHR43782">
    <property type="entry name" value="ARGINASE"/>
    <property type="match status" value="1"/>
</dbReference>
<dbReference type="PROSITE" id="PS01053">
    <property type="entry name" value="ARGINASE_1"/>
    <property type="match status" value="1"/>
</dbReference>
<organism evidence="12 13">
    <name type="scientific">Lachancea lanzarotensis</name>
    <dbReference type="NCBI Taxonomy" id="1245769"/>
    <lineage>
        <taxon>Eukaryota</taxon>
        <taxon>Fungi</taxon>
        <taxon>Dikarya</taxon>
        <taxon>Ascomycota</taxon>
        <taxon>Saccharomycotina</taxon>
        <taxon>Saccharomycetes</taxon>
        <taxon>Saccharomycetales</taxon>
        <taxon>Saccharomycetaceae</taxon>
        <taxon>Lachancea</taxon>
    </lineage>
</organism>
<dbReference type="GO" id="GO:1903269">
    <property type="term" value="C:ornithine carbamoyltransferase inhibitor complex"/>
    <property type="evidence" value="ECO:0007669"/>
    <property type="project" value="EnsemblFungi"/>
</dbReference>
<keyword evidence="7 11" id="KW-0464">Manganese</keyword>
<dbReference type="AlphaFoldDB" id="A0A0C7MT13"/>
<proteinExistence type="inferred from homology"/>
<dbReference type="FunFam" id="3.40.800.10:FF:000009">
    <property type="entry name" value="Arginase"/>
    <property type="match status" value="1"/>
</dbReference>
<dbReference type="PROSITE" id="PS51409">
    <property type="entry name" value="ARGINASE_2"/>
    <property type="match status" value="1"/>
</dbReference>
<comment type="catalytic activity">
    <reaction evidence="8 11">
        <text>L-arginine + H2O = urea + L-ornithine</text>
        <dbReference type="Rhea" id="RHEA:20569"/>
        <dbReference type="ChEBI" id="CHEBI:15377"/>
        <dbReference type="ChEBI" id="CHEBI:16199"/>
        <dbReference type="ChEBI" id="CHEBI:32682"/>
        <dbReference type="ChEBI" id="CHEBI:46911"/>
        <dbReference type="EC" id="3.5.3.1"/>
    </reaction>
</comment>
<evidence type="ECO:0000256" key="7">
    <source>
        <dbReference type="ARBA" id="ARBA00023211"/>
    </source>
</evidence>
<keyword evidence="5 11" id="KW-0479">Metal-binding</keyword>
<gene>
    <name evidence="12" type="ORF">LALA0_S07e02300g</name>
</gene>
<dbReference type="HOGENOM" id="CLU_039478_6_1_1"/>
<evidence type="ECO:0000313" key="12">
    <source>
        <dbReference type="EMBL" id="CEP63096.1"/>
    </source>
</evidence>
<comment type="similarity">
    <text evidence="9 10">Belongs to the arginase family.</text>
</comment>
<dbReference type="GO" id="GO:0030145">
    <property type="term" value="F:manganese ion binding"/>
    <property type="evidence" value="ECO:0007669"/>
    <property type="project" value="EnsemblFungi"/>
</dbReference>
<dbReference type="GO" id="GO:0004053">
    <property type="term" value="F:arginase activity"/>
    <property type="evidence" value="ECO:0007669"/>
    <property type="project" value="UniProtKB-EC"/>
</dbReference>
<dbReference type="GO" id="GO:0090368">
    <property type="term" value="P:regulation of ornithine metabolic process"/>
    <property type="evidence" value="ECO:0007669"/>
    <property type="project" value="EnsemblFungi"/>
</dbReference>
<dbReference type="InterPro" id="IPR006035">
    <property type="entry name" value="Ureohydrolase"/>
</dbReference>
<dbReference type="NCBIfam" id="TIGR01229">
    <property type="entry name" value="rocF_arginase"/>
    <property type="match status" value="1"/>
</dbReference>
<name>A0A0C7MT13_9SACH</name>
<dbReference type="CDD" id="cd09989">
    <property type="entry name" value="Arginase"/>
    <property type="match status" value="1"/>
</dbReference>
<evidence type="ECO:0000256" key="8">
    <source>
        <dbReference type="ARBA" id="ARBA00047391"/>
    </source>
</evidence>
<evidence type="ECO:0000256" key="6">
    <source>
        <dbReference type="ARBA" id="ARBA00022801"/>
    </source>
</evidence>
<dbReference type="InterPro" id="IPR020855">
    <property type="entry name" value="Ureohydrolase_Mn_BS"/>
</dbReference>
<dbReference type="GO" id="GO:0000050">
    <property type="term" value="P:urea cycle"/>
    <property type="evidence" value="ECO:0007669"/>
    <property type="project" value="UniProtKB-UniPathway"/>
</dbReference>
<comment type="pathway">
    <text evidence="1">Nitrogen metabolism; urea cycle; L-ornithine and urea from L-arginine: step 1/1.</text>
</comment>
<evidence type="ECO:0000256" key="11">
    <source>
        <dbReference type="RuleBase" id="RU361159"/>
    </source>
</evidence>
<dbReference type="GeneID" id="34686586"/>
<dbReference type="STRING" id="1245769.A0A0C7MT13"/>
<dbReference type="GO" id="GO:0006525">
    <property type="term" value="P:arginine metabolic process"/>
    <property type="evidence" value="ECO:0007669"/>
    <property type="project" value="UniProtKB-KW"/>
</dbReference>
<dbReference type="Pfam" id="PF00491">
    <property type="entry name" value="Arginase"/>
    <property type="match status" value="1"/>
</dbReference>
<dbReference type="PRINTS" id="PR00116">
    <property type="entry name" value="ARGINASE"/>
</dbReference>
<evidence type="ECO:0000256" key="4">
    <source>
        <dbReference type="ARBA" id="ARBA00022503"/>
    </source>
</evidence>
<keyword evidence="13" id="KW-1185">Reference proteome</keyword>